<dbReference type="RefSeq" id="WP_233699474.1">
    <property type="nucleotide sequence ID" value="NZ_JAJNBZ010000058.1"/>
</dbReference>
<evidence type="ECO:0000313" key="2">
    <source>
        <dbReference type="EMBL" id="MCE5173549.1"/>
    </source>
</evidence>
<sequence>MLGKNKKKVIASAVALSLMPVGALPAIAADFDTNRSNASSYSSASPYAAESYIDTVYLRMKDRDTQSKLTHKPINMQQQILDSWFLARFWILKDQSSHQANRFISWYKANLASPKGYDSIAEQMGLKIEATNDLDVSNVNYTSKTGDTIYRGTSELTNFTSTTQKMKTDSFQKDYTKSQATSVTNGMQLGFKVAAKGVVALAGADFETSVTYNLSTTNTETFTESDKYTVPSQEVSLPAGHKAIVTHDLRKMVYSGTHDLKGDLKVTFNDKTLVQKFYYPNYKEITLNDARNTINAISKWNGWKDIDLYQLMGYNNYLKNGTTLYIDTPAQFTFNGATPYYRATFKEYDKNGNLVQNRALMETY</sequence>
<reference evidence="2 3" key="1">
    <citation type="submission" date="2021-11" db="EMBL/GenBank/DDBJ databases">
        <title>Draft genome sequence of Paenibacillus profundus YoMME, a new Gram-positive bacteria with exoelectrogenic properties.</title>
        <authorList>
            <person name="Hubenova Y."/>
            <person name="Hubenova E."/>
            <person name="Manasiev Y."/>
            <person name="Peykov S."/>
            <person name="Mitov M."/>
        </authorList>
    </citation>
    <scope>NUCLEOTIDE SEQUENCE [LARGE SCALE GENOMIC DNA]</scope>
    <source>
        <strain evidence="2 3">YoMME</strain>
    </source>
</reference>
<dbReference type="Proteomes" id="UP001199916">
    <property type="component" value="Unassembled WGS sequence"/>
</dbReference>
<keyword evidence="3" id="KW-1185">Reference proteome</keyword>
<dbReference type="Pfam" id="PF03318">
    <property type="entry name" value="ETX_MTX2"/>
    <property type="match status" value="1"/>
</dbReference>
<protein>
    <submittedName>
        <fullName evidence="2">Epsilon-toxin family protein</fullName>
    </submittedName>
</protein>
<keyword evidence="1" id="KW-0732">Signal</keyword>
<evidence type="ECO:0000256" key="1">
    <source>
        <dbReference type="SAM" id="SignalP"/>
    </source>
</evidence>
<dbReference type="EMBL" id="JAJNBZ010000058">
    <property type="protein sequence ID" value="MCE5173549.1"/>
    <property type="molecule type" value="Genomic_DNA"/>
</dbReference>
<dbReference type="Gene3D" id="2.170.15.10">
    <property type="entry name" value="Proaerolysin, chain A, domain 3"/>
    <property type="match status" value="1"/>
</dbReference>
<proteinExistence type="predicted"/>
<accession>A0ABS8YQU6</accession>
<comment type="caution">
    <text evidence="2">The sequence shown here is derived from an EMBL/GenBank/DDBJ whole genome shotgun (WGS) entry which is preliminary data.</text>
</comment>
<dbReference type="CDD" id="cd20223">
    <property type="entry name" value="PFM_epsilon-toxin-like"/>
    <property type="match status" value="1"/>
</dbReference>
<organism evidence="2 3">
    <name type="scientific">Paenibacillus profundus</name>
    <dbReference type="NCBI Taxonomy" id="1173085"/>
    <lineage>
        <taxon>Bacteria</taxon>
        <taxon>Bacillati</taxon>
        <taxon>Bacillota</taxon>
        <taxon>Bacilli</taxon>
        <taxon>Bacillales</taxon>
        <taxon>Paenibacillaceae</taxon>
        <taxon>Paenibacillus</taxon>
    </lineage>
</organism>
<gene>
    <name evidence="2" type="ORF">LQV63_30430</name>
</gene>
<evidence type="ECO:0000313" key="3">
    <source>
        <dbReference type="Proteomes" id="UP001199916"/>
    </source>
</evidence>
<name>A0ABS8YQU6_9BACL</name>
<dbReference type="SUPFAM" id="SSF56973">
    <property type="entry name" value="Aerolisin/ETX pore-forming domain"/>
    <property type="match status" value="1"/>
</dbReference>
<feature type="signal peptide" evidence="1">
    <location>
        <begin position="1"/>
        <end position="28"/>
    </location>
</feature>
<dbReference type="InterPro" id="IPR004991">
    <property type="entry name" value="Aerolysin-like"/>
</dbReference>
<feature type="chain" id="PRO_5047449613" evidence="1">
    <location>
        <begin position="29"/>
        <end position="364"/>
    </location>
</feature>